<dbReference type="CDD" id="cd16914">
    <property type="entry name" value="EcfT"/>
    <property type="match status" value="1"/>
</dbReference>
<dbReference type="PANTHER" id="PTHR33514:SF13">
    <property type="entry name" value="PROTEIN ABCI12, CHLOROPLASTIC"/>
    <property type="match status" value="1"/>
</dbReference>
<feature type="transmembrane region" description="Helical" evidence="5">
    <location>
        <begin position="30"/>
        <end position="62"/>
    </location>
</feature>
<proteinExistence type="predicted"/>
<comment type="subcellular location">
    <subcellularLocation>
        <location evidence="1">Membrane</location>
        <topology evidence="1">Multi-pass membrane protein</topology>
    </subcellularLocation>
</comment>
<keyword evidence="2 5" id="KW-0812">Transmembrane</keyword>
<feature type="transmembrane region" description="Helical" evidence="5">
    <location>
        <begin position="110"/>
        <end position="131"/>
    </location>
</feature>
<accession>A0ABV5B3L1</accession>
<dbReference type="RefSeq" id="WP_375533154.1">
    <property type="nucleotide sequence ID" value="NZ_JBHIRX010000014.1"/>
</dbReference>
<evidence type="ECO:0000256" key="3">
    <source>
        <dbReference type="ARBA" id="ARBA00022989"/>
    </source>
</evidence>
<evidence type="ECO:0000256" key="4">
    <source>
        <dbReference type="ARBA" id="ARBA00023136"/>
    </source>
</evidence>
<dbReference type="EMBL" id="JBHILM010000004">
    <property type="protein sequence ID" value="MFB5680264.1"/>
    <property type="molecule type" value="Genomic_DNA"/>
</dbReference>
<gene>
    <name evidence="6" type="ORF">ACE3NQ_04935</name>
</gene>
<organism evidence="6 7">
    <name type="scientific">Paenibacillus terreus</name>
    <dbReference type="NCBI Taxonomy" id="1387834"/>
    <lineage>
        <taxon>Bacteria</taxon>
        <taxon>Bacillati</taxon>
        <taxon>Bacillota</taxon>
        <taxon>Bacilli</taxon>
        <taxon>Bacillales</taxon>
        <taxon>Paenibacillaceae</taxon>
        <taxon>Paenibacillus</taxon>
    </lineage>
</organism>
<reference evidence="6 7" key="1">
    <citation type="submission" date="2024-09" db="EMBL/GenBank/DDBJ databases">
        <authorList>
            <person name="Ruan L."/>
        </authorList>
    </citation>
    <scope>NUCLEOTIDE SEQUENCE [LARGE SCALE GENOMIC DNA]</scope>
    <source>
        <strain evidence="6 7">D33</strain>
    </source>
</reference>
<keyword evidence="7" id="KW-1185">Reference proteome</keyword>
<evidence type="ECO:0000313" key="6">
    <source>
        <dbReference type="EMBL" id="MFB5680264.1"/>
    </source>
</evidence>
<evidence type="ECO:0000256" key="5">
    <source>
        <dbReference type="SAM" id="Phobius"/>
    </source>
</evidence>
<dbReference type="InterPro" id="IPR003339">
    <property type="entry name" value="ABC/ECF_trnsptr_transmembrane"/>
</dbReference>
<keyword evidence="3 5" id="KW-1133">Transmembrane helix</keyword>
<evidence type="ECO:0000256" key="2">
    <source>
        <dbReference type="ARBA" id="ARBA00022692"/>
    </source>
</evidence>
<name>A0ABV5B3L1_9BACL</name>
<protein>
    <submittedName>
        <fullName evidence="6">Energy-coupling factor transporter transmembrane component T</fullName>
    </submittedName>
</protein>
<comment type="caution">
    <text evidence="6">The sequence shown here is derived from an EMBL/GenBank/DDBJ whole genome shotgun (WGS) entry which is preliminary data.</text>
</comment>
<feature type="transmembrane region" description="Helical" evidence="5">
    <location>
        <begin position="273"/>
        <end position="296"/>
    </location>
</feature>
<dbReference type="PANTHER" id="PTHR33514">
    <property type="entry name" value="PROTEIN ABCI12, CHLOROPLASTIC"/>
    <property type="match status" value="1"/>
</dbReference>
<dbReference type="Pfam" id="PF02361">
    <property type="entry name" value="CbiQ"/>
    <property type="match status" value="1"/>
</dbReference>
<dbReference type="Proteomes" id="UP001580407">
    <property type="component" value="Unassembled WGS sequence"/>
</dbReference>
<sequence>MAVHTGSWRRYWSEIQLNGGFRSLHPAALFLYYMCAVLFGMLLSHPVFLMTEICLLTGLIIMQKQGRALLRMLLYMLPIGGAIAVINPLVSHRGRHILFYLMDQPITLEALLFGITTMLSITVVLLASLSYNHNVTADKFMYLFGRLAPKTALVALMAMRFVPLLRLRLSQIAIVQQTRGISMKEGPLRKRIKNGTVLMKVLLVWSLEEAVETADAMKARGYGTARRTAYSVYRMDRRDHISLLYLAAGAAIVITGGVLDYGTLTIYPRMESLMPGIGDIILYLLFVSFLATPLILEGKEHLSWKLSGRKDYPSTTPMKSGPPYRM</sequence>
<evidence type="ECO:0000313" key="7">
    <source>
        <dbReference type="Proteomes" id="UP001580407"/>
    </source>
</evidence>
<keyword evidence="4 5" id="KW-0472">Membrane</keyword>
<feature type="transmembrane region" description="Helical" evidence="5">
    <location>
        <begin position="243"/>
        <end position="267"/>
    </location>
</feature>
<feature type="transmembrane region" description="Helical" evidence="5">
    <location>
        <begin position="68"/>
        <end position="90"/>
    </location>
</feature>
<evidence type="ECO:0000256" key="1">
    <source>
        <dbReference type="ARBA" id="ARBA00004141"/>
    </source>
</evidence>